<dbReference type="EMBL" id="FSRU01000001">
    <property type="protein sequence ID" value="SIO03416.1"/>
    <property type="molecule type" value="Genomic_DNA"/>
</dbReference>
<reference evidence="1 2" key="1">
    <citation type="submission" date="2016-11" db="EMBL/GenBank/DDBJ databases">
        <authorList>
            <person name="Jaros S."/>
            <person name="Januszkiewicz K."/>
            <person name="Wedrychowicz H."/>
        </authorList>
    </citation>
    <scope>NUCLEOTIDE SEQUENCE [LARGE SCALE GENOMIC DNA]</scope>
    <source>
        <strain evidence="1 2">GAS95</strain>
    </source>
</reference>
<proteinExistence type="predicted"/>
<dbReference type="AlphaFoldDB" id="A0A1N6G796"/>
<name>A0A1N6G796_9BURK</name>
<dbReference type="Proteomes" id="UP000185151">
    <property type="component" value="Unassembled WGS sequence"/>
</dbReference>
<evidence type="ECO:0000313" key="1">
    <source>
        <dbReference type="EMBL" id="SIO03416.1"/>
    </source>
</evidence>
<organism evidence="1 2">
    <name type="scientific">Paraburkholderia phenazinium</name>
    <dbReference type="NCBI Taxonomy" id="60549"/>
    <lineage>
        <taxon>Bacteria</taxon>
        <taxon>Pseudomonadati</taxon>
        <taxon>Pseudomonadota</taxon>
        <taxon>Betaproteobacteria</taxon>
        <taxon>Burkholderiales</taxon>
        <taxon>Burkholderiaceae</taxon>
        <taxon>Paraburkholderia</taxon>
    </lineage>
</organism>
<evidence type="ECO:0000313" key="2">
    <source>
        <dbReference type="Proteomes" id="UP000185151"/>
    </source>
</evidence>
<protein>
    <submittedName>
        <fullName evidence="1">Uncharacterized protein</fullName>
    </submittedName>
</protein>
<keyword evidence="2" id="KW-1185">Reference proteome</keyword>
<dbReference type="RefSeq" id="WP_253189989.1">
    <property type="nucleotide sequence ID" value="NZ_FSRU01000001.1"/>
</dbReference>
<sequence length="131" mass="14417">MMPLSSYPSIGAQAEFLTYLVVSQLVKRHLSGGWLTVEHLVESTHLWMHVNGHFIGLVQRVSLASRAKDLAARVANVSAEAFDAKTLGNAFLDHLNLNYRSQAVAEIYSNCVALLIHERFSVGDGRAPDDL</sequence>
<accession>A0A1N6G796</accession>
<gene>
    <name evidence="1" type="ORF">SAMN05444165_0605</name>
</gene>